<evidence type="ECO:0000256" key="5">
    <source>
        <dbReference type="ARBA" id="ARBA00022741"/>
    </source>
</evidence>
<evidence type="ECO:0000256" key="10">
    <source>
        <dbReference type="SAM" id="Phobius"/>
    </source>
</evidence>
<dbReference type="PANTHER" id="PTHR24223">
    <property type="entry name" value="ATP-BINDING CASSETTE SUB-FAMILY C"/>
    <property type="match status" value="1"/>
</dbReference>
<dbReference type="CDD" id="cd18580">
    <property type="entry name" value="ABC_6TM_ABCC_D2"/>
    <property type="match status" value="1"/>
</dbReference>
<dbReference type="SUPFAM" id="SSF52540">
    <property type="entry name" value="P-loop containing nucleoside triphosphate hydrolases"/>
    <property type="match status" value="2"/>
</dbReference>
<feature type="transmembrane region" description="Helical" evidence="10">
    <location>
        <begin position="100"/>
        <end position="121"/>
    </location>
</feature>
<name>A0A6A4YGE6_9STRA</name>
<evidence type="ECO:0000256" key="8">
    <source>
        <dbReference type="ARBA" id="ARBA00023136"/>
    </source>
</evidence>
<sequence length="1065" mass="117670">MTEYTALKSPTASRESESEVPWAERPHPLENVSWWSYLTIGWLDALIWKGSKTTLTEDDVWGLAKADLVEANYDNMKRHWKSELKPKLHVVMWYAYRRRIVLSFLFFAIYAVLSLLQPIAVKSMMQFLKNEPTTTLGVTNGYVLAFILFLVSAIACCIMDFAGFYAGHIAINLKTAVSYMVYEKTLALSSKAKAKFSSGDVVTLSSVDPERINMGFAIGHWTFISPILLVVIYVMLGFELDFLSALVGGLVMAAFVVGGFLSSQKVGLLRRDILQVQAERVKLTNEVLQGIRVVKLYAWEVAIQNQLHDIRQRELACLAKYHALKVGNNVLFMVAPVVSLAFCLIVYVARGHALDTTTAFTALAYMNITRHPCNIFSTSVIGVTEALASCYRLTEFLNADKLEYLELEPTTTHYANVDLVDADFSWENDKTSPTLKQINFKVVPNTLTIVVGTVGSGKSSLLSAILGDIHLIGGSRDVQARFSYVNQESWIQHATVKQNILFESPLDEELYNRVISACQLSPDLEMLPKGDATEIGERGINLSGGQKARISLARAMYHQEANVYLLDDPLSALDVHVANAVFTDCMQGLLRGKTTLLVLASHYHLLPYADRVILMSGGCIVGDGTYDALKADYPHLMNFTQKTLTPETLVDEAADGEKKGVQDEKTVDTLVVKEDQVKGQVTWATYAAYLGASGYSGVVVAIAITVLFALAQVTLSMTDWFMSVWARDGPTSLSYGWAYVGLGAASVVLTYGRSLFLVLTSVRCSKNFHARILSCVLNAPVPTFFDITPVGRILNRFSSDLDQIDSNLPHMGLCLLHFGMAVLAVLIICAASTPWVILMYVPIGYVYKLAQSGYNRTANEIKRMDGVTRSPVISLVSETYQGLTTIRAFHKSAQFALKQQRTIDYNMRFNFNQTIGSKWFQMRLDFLGALIVGGVAFLAVGTRASLGIAAAGLSLTYSTQLSVMLSRLAAFYAVVDNLMTSVERLNHYTSLESEDMTNESEVTNWPSQGAIEFESYSMRYREHLDLVLNQVSFTVQPGHQVGICGRTGSGKSSLMAALFRMVPAA</sequence>
<feature type="transmembrane region" description="Helical" evidence="10">
    <location>
        <begin position="686"/>
        <end position="711"/>
    </location>
</feature>
<keyword evidence="6" id="KW-0067">ATP-binding</keyword>
<feature type="transmembrane region" description="Helical" evidence="10">
    <location>
        <begin position="141"/>
        <end position="166"/>
    </location>
</feature>
<feature type="transmembrane region" description="Helical" evidence="10">
    <location>
        <begin position="330"/>
        <end position="349"/>
    </location>
</feature>
<evidence type="ECO:0000256" key="2">
    <source>
        <dbReference type="ARBA" id="ARBA00022448"/>
    </source>
</evidence>
<dbReference type="InterPro" id="IPR044726">
    <property type="entry name" value="ABCC_6TM_D2"/>
</dbReference>
<dbReference type="InterPro" id="IPR044746">
    <property type="entry name" value="ABCC_6TM_D1"/>
</dbReference>
<organism evidence="15">
    <name type="scientific">Aphanomyces stellatus</name>
    <dbReference type="NCBI Taxonomy" id="120398"/>
    <lineage>
        <taxon>Eukaryota</taxon>
        <taxon>Sar</taxon>
        <taxon>Stramenopiles</taxon>
        <taxon>Oomycota</taxon>
        <taxon>Saprolegniomycetes</taxon>
        <taxon>Saprolegniales</taxon>
        <taxon>Verrucalvaceae</taxon>
        <taxon>Aphanomyces</taxon>
    </lineage>
</organism>
<feature type="domain" description="ABC transmembrane type-1" evidence="12">
    <location>
        <begin position="702"/>
        <end position="977"/>
    </location>
</feature>
<dbReference type="InterPro" id="IPR036640">
    <property type="entry name" value="ABC1_TM_sf"/>
</dbReference>
<dbReference type="GO" id="GO:0140359">
    <property type="term" value="F:ABC-type transporter activity"/>
    <property type="evidence" value="ECO:0007669"/>
    <property type="project" value="InterPro"/>
</dbReference>
<feature type="transmembrane region" description="Helical" evidence="10">
    <location>
        <begin position="926"/>
        <end position="951"/>
    </location>
</feature>
<evidence type="ECO:0000256" key="9">
    <source>
        <dbReference type="SAM" id="MobiDB-lite"/>
    </source>
</evidence>
<dbReference type="EMBL" id="VJMH01007452">
    <property type="protein sequence ID" value="KAF0683059.1"/>
    <property type="molecule type" value="Genomic_DNA"/>
</dbReference>
<evidence type="ECO:0000256" key="7">
    <source>
        <dbReference type="ARBA" id="ARBA00022989"/>
    </source>
</evidence>
<accession>A0A6A4YGE6</accession>
<dbReference type="Pfam" id="PF00664">
    <property type="entry name" value="ABC_membrane"/>
    <property type="match status" value="2"/>
</dbReference>
<feature type="non-terminal residue" evidence="15">
    <location>
        <position position="1065"/>
    </location>
</feature>
<dbReference type="AlphaFoldDB" id="A0A6A4YGE6"/>
<evidence type="ECO:0000259" key="12">
    <source>
        <dbReference type="PROSITE" id="PS50929"/>
    </source>
</evidence>
<dbReference type="GO" id="GO:0016887">
    <property type="term" value="F:ATP hydrolysis activity"/>
    <property type="evidence" value="ECO:0007669"/>
    <property type="project" value="InterPro"/>
</dbReference>
<gene>
    <name evidence="15" type="ORF">As57867_013069</name>
    <name evidence="14" type="ORF">As57867_020306</name>
    <name evidence="13" type="ORF">As57867_024761</name>
</gene>
<keyword evidence="8 10" id="KW-0472">Membrane</keyword>
<dbReference type="FunFam" id="1.20.1560.10:FF:000013">
    <property type="entry name" value="ABC transporter C family member 2"/>
    <property type="match status" value="1"/>
</dbReference>
<protein>
    <recommendedName>
        <fullName evidence="16">ABC transmembrane type-1 domain-containing protein</fullName>
    </recommendedName>
</protein>
<dbReference type="OrthoDB" id="75978at2759"/>
<feature type="domain" description="ABC transporter" evidence="11">
    <location>
        <begin position="417"/>
        <end position="642"/>
    </location>
</feature>
<evidence type="ECO:0000313" key="13">
    <source>
        <dbReference type="EMBL" id="KAF0683059.1"/>
    </source>
</evidence>
<dbReference type="InterPro" id="IPR003593">
    <property type="entry name" value="AAA+_ATPase"/>
</dbReference>
<keyword evidence="3 10" id="KW-0812">Transmembrane</keyword>
<dbReference type="EMBL" id="VJMH01006812">
    <property type="protein sequence ID" value="KAF0687946.1"/>
    <property type="molecule type" value="Genomic_DNA"/>
</dbReference>
<dbReference type="PROSITE" id="PS50893">
    <property type="entry name" value="ABC_TRANSPORTER_2"/>
    <property type="match status" value="1"/>
</dbReference>
<comment type="caution">
    <text evidence="15">The sequence shown here is derived from an EMBL/GenBank/DDBJ whole genome shotgun (WGS) entry which is preliminary data.</text>
</comment>
<dbReference type="CDD" id="cd03250">
    <property type="entry name" value="ABCC_MRP_domain1"/>
    <property type="match status" value="1"/>
</dbReference>
<evidence type="ECO:0000313" key="14">
    <source>
        <dbReference type="EMBL" id="KAF0687946.1"/>
    </source>
</evidence>
<feature type="transmembrane region" description="Helical" evidence="10">
    <location>
        <begin position="214"/>
        <end position="236"/>
    </location>
</feature>
<dbReference type="Gene3D" id="1.20.1560.10">
    <property type="entry name" value="ABC transporter type 1, transmembrane domain"/>
    <property type="match status" value="2"/>
</dbReference>
<keyword evidence="4" id="KW-0677">Repeat</keyword>
<feature type="transmembrane region" description="Helical" evidence="10">
    <location>
        <begin position="732"/>
        <end position="752"/>
    </location>
</feature>
<dbReference type="PANTHER" id="PTHR24223:SF443">
    <property type="entry name" value="MULTIDRUG-RESISTANCE LIKE PROTEIN 1, ISOFORM I"/>
    <property type="match status" value="1"/>
</dbReference>
<dbReference type="InterPro" id="IPR017871">
    <property type="entry name" value="ABC_transporter-like_CS"/>
</dbReference>
<proteinExistence type="predicted"/>
<feature type="transmembrane region" description="Helical" evidence="10">
    <location>
        <begin position="242"/>
        <end position="261"/>
    </location>
</feature>
<dbReference type="EMBL" id="VJMH01005433">
    <property type="protein sequence ID" value="KAF0696080.1"/>
    <property type="molecule type" value="Genomic_DNA"/>
</dbReference>
<dbReference type="Gene3D" id="3.40.50.300">
    <property type="entry name" value="P-loop containing nucleotide triphosphate hydrolases"/>
    <property type="match status" value="2"/>
</dbReference>
<dbReference type="SUPFAM" id="SSF90123">
    <property type="entry name" value="ABC transporter transmembrane region"/>
    <property type="match status" value="2"/>
</dbReference>
<feature type="region of interest" description="Disordered" evidence="9">
    <location>
        <begin position="1"/>
        <end position="20"/>
    </location>
</feature>
<dbReference type="PROSITE" id="PS00211">
    <property type="entry name" value="ABC_TRANSPORTER_1"/>
    <property type="match status" value="1"/>
</dbReference>
<evidence type="ECO:0000259" key="11">
    <source>
        <dbReference type="PROSITE" id="PS50893"/>
    </source>
</evidence>
<evidence type="ECO:0000256" key="6">
    <source>
        <dbReference type="ARBA" id="ARBA00022840"/>
    </source>
</evidence>
<feature type="domain" description="ABC transmembrane type-1" evidence="12">
    <location>
        <begin position="101"/>
        <end position="385"/>
    </location>
</feature>
<evidence type="ECO:0000256" key="4">
    <source>
        <dbReference type="ARBA" id="ARBA00022737"/>
    </source>
</evidence>
<feature type="transmembrane region" description="Helical" evidence="10">
    <location>
        <begin position="815"/>
        <end position="841"/>
    </location>
</feature>
<dbReference type="FunFam" id="3.40.50.300:FF:000997">
    <property type="entry name" value="Multidrug resistance-associated protein 1"/>
    <property type="match status" value="1"/>
</dbReference>
<dbReference type="Pfam" id="PF00005">
    <property type="entry name" value="ABC_tran"/>
    <property type="match status" value="2"/>
</dbReference>
<evidence type="ECO:0000313" key="15">
    <source>
        <dbReference type="EMBL" id="KAF0696080.1"/>
    </source>
</evidence>
<keyword evidence="7 10" id="KW-1133">Transmembrane helix</keyword>
<evidence type="ECO:0008006" key="16">
    <source>
        <dbReference type="Google" id="ProtNLM"/>
    </source>
</evidence>
<dbReference type="GO" id="GO:0005774">
    <property type="term" value="C:vacuolar membrane"/>
    <property type="evidence" value="ECO:0007669"/>
    <property type="project" value="UniProtKB-SubCell"/>
</dbReference>
<reference evidence="15" key="1">
    <citation type="submission" date="2019-06" db="EMBL/GenBank/DDBJ databases">
        <title>Genomics analysis of Aphanomyces spp. identifies a new class of oomycete effector associated with host adaptation.</title>
        <authorList>
            <person name="Gaulin E."/>
        </authorList>
    </citation>
    <scope>NUCLEOTIDE SEQUENCE</scope>
    <source>
        <strain evidence="15">CBS 578.67</strain>
    </source>
</reference>
<dbReference type="CDD" id="cd18579">
    <property type="entry name" value="ABC_6TM_ABCC_D1"/>
    <property type="match status" value="1"/>
</dbReference>
<evidence type="ECO:0000256" key="3">
    <source>
        <dbReference type="ARBA" id="ARBA00022692"/>
    </source>
</evidence>
<comment type="subcellular location">
    <subcellularLocation>
        <location evidence="1">Vacuole membrane</location>
        <topology evidence="1">Multi-pass membrane protein</topology>
    </subcellularLocation>
</comment>
<dbReference type="SMART" id="SM00382">
    <property type="entry name" value="AAA"/>
    <property type="match status" value="1"/>
</dbReference>
<dbReference type="InterPro" id="IPR027417">
    <property type="entry name" value="P-loop_NTPase"/>
</dbReference>
<keyword evidence="5" id="KW-0547">Nucleotide-binding</keyword>
<dbReference type="InterPro" id="IPR003439">
    <property type="entry name" value="ABC_transporter-like_ATP-bd"/>
</dbReference>
<dbReference type="InterPro" id="IPR011527">
    <property type="entry name" value="ABC1_TM_dom"/>
</dbReference>
<dbReference type="PROSITE" id="PS50929">
    <property type="entry name" value="ABC_TM1F"/>
    <property type="match status" value="2"/>
</dbReference>
<dbReference type="InterPro" id="IPR050173">
    <property type="entry name" value="ABC_transporter_C-like"/>
</dbReference>
<dbReference type="GO" id="GO:0005524">
    <property type="term" value="F:ATP binding"/>
    <property type="evidence" value="ECO:0007669"/>
    <property type="project" value="UniProtKB-KW"/>
</dbReference>
<evidence type="ECO:0000256" key="1">
    <source>
        <dbReference type="ARBA" id="ARBA00004128"/>
    </source>
</evidence>
<keyword evidence="2" id="KW-0813">Transport</keyword>